<dbReference type="AlphaFoldDB" id="A0A2D2AXB5"/>
<dbReference type="EMBL" id="CP024201">
    <property type="protein sequence ID" value="ATQ42621.1"/>
    <property type="molecule type" value="Genomic_DNA"/>
</dbReference>
<sequence length="206" mass="22962">MKFGPGWLDPFERSPSSLRFELGGELFPNQTQPVARFSQAYDRARAVADHVFASSSRLVGVVLWFDDDAGLAGQPRPPGLVSLRAAGFETGAPIATWDEVPPWLRDVEDEDVAGHWAAYDLSRRDQRDVLLWCAISDEMSIGPDAAVTSYIVDPDANLALHVYDDRGMDLIGLTPDTVRDAYGRFDGWLLDYDRPRMRRIFETSAG</sequence>
<protein>
    <recommendedName>
        <fullName evidence="1">DUF3885 domain-containing protein</fullName>
    </recommendedName>
</protein>
<reference evidence="2 3" key="1">
    <citation type="submission" date="2017-10" db="EMBL/GenBank/DDBJ databases">
        <title>Genome sequence of Caulobacter mirabilis FWC38.</title>
        <authorList>
            <person name="Fiebig A."/>
            <person name="Crosson S."/>
        </authorList>
    </citation>
    <scope>NUCLEOTIDE SEQUENCE [LARGE SCALE GENOMIC DNA]</scope>
    <source>
        <strain evidence="2 3">FWC 38</strain>
    </source>
</reference>
<evidence type="ECO:0000313" key="2">
    <source>
        <dbReference type="EMBL" id="ATQ42621.1"/>
    </source>
</evidence>
<keyword evidence="3" id="KW-1185">Reference proteome</keyword>
<dbReference type="Pfam" id="PF13021">
    <property type="entry name" value="DUF3885"/>
    <property type="match status" value="1"/>
</dbReference>
<accession>A0A2D2AXB5</accession>
<dbReference type="Proteomes" id="UP000228945">
    <property type="component" value="Chromosome"/>
</dbReference>
<proteinExistence type="predicted"/>
<dbReference type="KEGG" id="cmb:CSW64_09480"/>
<dbReference type="InterPro" id="IPR024976">
    <property type="entry name" value="DUF3885"/>
</dbReference>
<gene>
    <name evidence="2" type="ORF">CSW64_09480</name>
</gene>
<name>A0A2D2AXB5_9CAUL</name>
<dbReference type="RefSeq" id="WP_099621875.1">
    <property type="nucleotide sequence ID" value="NZ_CP024201.1"/>
</dbReference>
<evidence type="ECO:0000259" key="1">
    <source>
        <dbReference type="Pfam" id="PF13021"/>
    </source>
</evidence>
<feature type="domain" description="DUF3885" evidence="1">
    <location>
        <begin position="11"/>
        <end position="193"/>
    </location>
</feature>
<dbReference type="OrthoDB" id="72213at2"/>
<evidence type="ECO:0000313" key="3">
    <source>
        <dbReference type="Proteomes" id="UP000228945"/>
    </source>
</evidence>
<organism evidence="2 3">
    <name type="scientific">Caulobacter mirabilis</name>
    <dbReference type="NCBI Taxonomy" id="69666"/>
    <lineage>
        <taxon>Bacteria</taxon>
        <taxon>Pseudomonadati</taxon>
        <taxon>Pseudomonadota</taxon>
        <taxon>Alphaproteobacteria</taxon>
        <taxon>Caulobacterales</taxon>
        <taxon>Caulobacteraceae</taxon>
        <taxon>Caulobacter</taxon>
    </lineage>
</organism>